<keyword evidence="7" id="KW-0961">Cell wall biogenesis/degradation</keyword>
<dbReference type="GO" id="GO:0012505">
    <property type="term" value="C:endomembrane system"/>
    <property type="evidence" value="ECO:0007669"/>
    <property type="project" value="UniProtKB-SubCell"/>
</dbReference>
<comment type="subcellular location">
    <subcellularLocation>
        <location evidence="1">Endomembrane system</location>
    </subcellularLocation>
</comment>
<evidence type="ECO:0000256" key="6">
    <source>
        <dbReference type="ARBA" id="ARBA00023136"/>
    </source>
</evidence>
<protein>
    <submittedName>
        <fullName evidence="9">Uncharacterized protein</fullName>
    </submittedName>
</protein>
<name>A0A540K4C9_MALBA</name>
<gene>
    <name evidence="9" type="ORF">C1H46_045735</name>
</gene>
<comment type="caution">
    <text evidence="9">The sequence shown here is derived from an EMBL/GenBank/DDBJ whole genome shotgun (WGS) entry which is preliminary data.</text>
</comment>
<dbReference type="AlphaFoldDB" id="A0A540K4C9"/>
<dbReference type="GO" id="GO:0016760">
    <property type="term" value="F:cellulose synthase (UDP-forming) activity"/>
    <property type="evidence" value="ECO:0007669"/>
    <property type="project" value="InterPro"/>
</dbReference>
<evidence type="ECO:0000256" key="8">
    <source>
        <dbReference type="SAM" id="Phobius"/>
    </source>
</evidence>
<dbReference type="STRING" id="106549.A0A540K4C9"/>
<reference evidence="9 10" key="1">
    <citation type="journal article" date="2019" name="G3 (Bethesda)">
        <title>Sequencing of a Wild Apple (Malus baccata) Genome Unravels the Differences Between Cultivated and Wild Apple Species Regarding Disease Resistance and Cold Tolerance.</title>
        <authorList>
            <person name="Chen X."/>
        </authorList>
    </citation>
    <scope>NUCLEOTIDE SEQUENCE [LARGE SCALE GENOMIC DNA]</scope>
    <source>
        <strain evidence="10">cv. Shandingzi</strain>
        <tissue evidence="9">Leaves</tissue>
    </source>
</reference>
<dbReference type="GO" id="GO:0030244">
    <property type="term" value="P:cellulose biosynthetic process"/>
    <property type="evidence" value="ECO:0007669"/>
    <property type="project" value="InterPro"/>
</dbReference>
<feature type="transmembrane region" description="Helical" evidence="8">
    <location>
        <begin position="59"/>
        <end position="81"/>
    </location>
</feature>
<dbReference type="InterPro" id="IPR005150">
    <property type="entry name" value="Cellulose_synth"/>
</dbReference>
<keyword evidence="2" id="KW-0328">Glycosyltransferase</keyword>
<evidence type="ECO:0000313" key="9">
    <source>
        <dbReference type="EMBL" id="TQD68732.1"/>
    </source>
</evidence>
<dbReference type="GO" id="GO:0071555">
    <property type="term" value="P:cell wall organization"/>
    <property type="evidence" value="ECO:0007669"/>
    <property type="project" value="UniProtKB-KW"/>
</dbReference>
<sequence length="142" mass="15613">MGRITVMSAWLFGFISVILKLVGIAETVFEVTRKDQSTSSDEGSEDTEAGRFTFDKSPIFVPPTTILLVQLTALATAFLGLRPQDQDELGSGSLEVISSVWLVFCLWPFLKGLFGTGKYGIPLSTIFKSVGFTLLFYTLCRN</sequence>
<dbReference type="EMBL" id="VIEB01010433">
    <property type="protein sequence ID" value="TQD68732.1"/>
    <property type="molecule type" value="Genomic_DNA"/>
</dbReference>
<keyword evidence="10" id="KW-1185">Reference proteome</keyword>
<keyword evidence="5 8" id="KW-1133">Transmembrane helix</keyword>
<keyword evidence="4 8" id="KW-0812">Transmembrane</keyword>
<feature type="transmembrane region" description="Helical" evidence="8">
    <location>
        <begin position="93"/>
        <end position="114"/>
    </location>
</feature>
<dbReference type="Pfam" id="PF03552">
    <property type="entry name" value="Cellulose_synt"/>
    <property type="match status" value="1"/>
</dbReference>
<evidence type="ECO:0000313" key="10">
    <source>
        <dbReference type="Proteomes" id="UP000315295"/>
    </source>
</evidence>
<evidence type="ECO:0000256" key="4">
    <source>
        <dbReference type="ARBA" id="ARBA00022692"/>
    </source>
</evidence>
<feature type="transmembrane region" description="Helical" evidence="8">
    <location>
        <begin position="7"/>
        <end position="25"/>
    </location>
</feature>
<dbReference type="Proteomes" id="UP000315295">
    <property type="component" value="Unassembled WGS sequence"/>
</dbReference>
<dbReference type="GO" id="GO:0016020">
    <property type="term" value="C:membrane"/>
    <property type="evidence" value="ECO:0007669"/>
    <property type="project" value="InterPro"/>
</dbReference>
<organism evidence="9 10">
    <name type="scientific">Malus baccata</name>
    <name type="common">Siberian crab apple</name>
    <name type="synonym">Pyrus baccata</name>
    <dbReference type="NCBI Taxonomy" id="106549"/>
    <lineage>
        <taxon>Eukaryota</taxon>
        <taxon>Viridiplantae</taxon>
        <taxon>Streptophyta</taxon>
        <taxon>Embryophyta</taxon>
        <taxon>Tracheophyta</taxon>
        <taxon>Spermatophyta</taxon>
        <taxon>Magnoliopsida</taxon>
        <taxon>eudicotyledons</taxon>
        <taxon>Gunneridae</taxon>
        <taxon>Pentapetalae</taxon>
        <taxon>rosids</taxon>
        <taxon>fabids</taxon>
        <taxon>Rosales</taxon>
        <taxon>Rosaceae</taxon>
        <taxon>Amygdaloideae</taxon>
        <taxon>Maleae</taxon>
        <taxon>Malus</taxon>
    </lineage>
</organism>
<dbReference type="PANTHER" id="PTHR13301">
    <property type="entry name" value="X-BOX TRANSCRIPTION FACTOR-RELATED"/>
    <property type="match status" value="1"/>
</dbReference>
<accession>A0A540K4C9</accession>
<feature type="transmembrane region" description="Helical" evidence="8">
    <location>
        <begin position="120"/>
        <end position="140"/>
    </location>
</feature>
<evidence type="ECO:0000256" key="5">
    <source>
        <dbReference type="ARBA" id="ARBA00022989"/>
    </source>
</evidence>
<keyword evidence="3" id="KW-0808">Transferase</keyword>
<evidence type="ECO:0000256" key="7">
    <source>
        <dbReference type="ARBA" id="ARBA00023316"/>
    </source>
</evidence>
<evidence type="ECO:0000256" key="3">
    <source>
        <dbReference type="ARBA" id="ARBA00022679"/>
    </source>
</evidence>
<evidence type="ECO:0000256" key="1">
    <source>
        <dbReference type="ARBA" id="ARBA00004308"/>
    </source>
</evidence>
<evidence type="ECO:0000256" key="2">
    <source>
        <dbReference type="ARBA" id="ARBA00022676"/>
    </source>
</evidence>
<proteinExistence type="predicted"/>
<keyword evidence="6 8" id="KW-0472">Membrane</keyword>